<evidence type="ECO:0008006" key="3">
    <source>
        <dbReference type="Google" id="ProtNLM"/>
    </source>
</evidence>
<sequence length="156" mass="17902">MVVVQKAQLLARVKTGLIFRPARTLADGSYVARVDEPPRHRSGIAGIEVRMLERTLRYPGRTGDGRKHRLLTSLMDEHLDPATDLVARYHERGEEERTIDELKTHQRERRCCGAKPRRCGARRLGTDPRVPTRSTARRFGRVARARRNSWPRCSPV</sequence>
<protein>
    <recommendedName>
        <fullName evidence="3">Mobile element protein</fullName>
    </recommendedName>
</protein>
<dbReference type="AlphaFoldDB" id="A0A6M5Z4X3"/>
<reference evidence="2" key="1">
    <citation type="submission" date="2020-05" db="EMBL/GenBank/DDBJ databases">
        <title>Frigoriglobus tundricola gen. nov., sp. nov., a psychrotolerant cellulolytic planctomycete of the family Gemmataceae with two divergent copies of 16S rRNA gene.</title>
        <authorList>
            <person name="Kulichevskaya I.S."/>
            <person name="Ivanova A.A."/>
            <person name="Naumoff D.G."/>
            <person name="Beletsky A.V."/>
            <person name="Rijpstra W.I.C."/>
            <person name="Sinninghe Damste J.S."/>
            <person name="Mardanov A.V."/>
            <person name="Ravin N.V."/>
            <person name="Dedysh S.N."/>
        </authorList>
    </citation>
    <scope>NUCLEOTIDE SEQUENCE [LARGE SCALE GENOMIC DNA]</scope>
    <source>
        <strain evidence="2">PL17</strain>
    </source>
</reference>
<dbReference type="Proteomes" id="UP000503447">
    <property type="component" value="Chromosome"/>
</dbReference>
<dbReference type="RefSeq" id="WP_171475244.1">
    <property type="nucleotide sequence ID" value="NZ_CP053452.2"/>
</dbReference>
<gene>
    <name evidence="1" type="ORF">FTUN_8144</name>
</gene>
<proteinExistence type="predicted"/>
<keyword evidence="2" id="KW-1185">Reference proteome</keyword>
<organism evidence="1 2">
    <name type="scientific">Frigoriglobus tundricola</name>
    <dbReference type="NCBI Taxonomy" id="2774151"/>
    <lineage>
        <taxon>Bacteria</taxon>
        <taxon>Pseudomonadati</taxon>
        <taxon>Planctomycetota</taxon>
        <taxon>Planctomycetia</taxon>
        <taxon>Gemmatales</taxon>
        <taxon>Gemmataceae</taxon>
        <taxon>Frigoriglobus</taxon>
    </lineage>
</organism>
<evidence type="ECO:0000313" key="1">
    <source>
        <dbReference type="EMBL" id="QJX00514.1"/>
    </source>
</evidence>
<evidence type="ECO:0000313" key="2">
    <source>
        <dbReference type="Proteomes" id="UP000503447"/>
    </source>
</evidence>
<dbReference type="KEGG" id="ftj:FTUN_8144"/>
<name>A0A6M5Z4X3_9BACT</name>
<dbReference type="EMBL" id="CP053452">
    <property type="protein sequence ID" value="QJX00514.1"/>
    <property type="molecule type" value="Genomic_DNA"/>
</dbReference>
<accession>A0A6M5Z4X3</accession>